<dbReference type="SUPFAM" id="SSF51182">
    <property type="entry name" value="RmlC-like cupins"/>
    <property type="match status" value="1"/>
</dbReference>
<reference evidence="2" key="1">
    <citation type="submission" date="2021-08" db="EMBL/GenBank/DDBJ databases">
        <title>Hoeflea bacterium WL0058 sp. nov., isolated from the sediment.</title>
        <authorList>
            <person name="Wang L."/>
            <person name="Zhang D."/>
        </authorList>
    </citation>
    <scope>NUCLEOTIDE SEQUENCE</scope>
    <source>
        <strain evidence="2">WL0058</strain>
    </source>
</reference>
<dbReference type="InterPro" id="IPR013096">
    <property type="entry name" value="Cupin_2"/>
</dbReference>
<organism evidence="2 3">
    <name type="scientific">Flavimaribacter sediminis</name>
    <dbReference type="NCBI Taxonomy" id="2865987"/>
    <lineage>
        <taxon>Bacteria</taxon>
        <taxon>Pseudomonadati</taxon>
        <taxon>Pseudomonadota</taxon>
        <taxon>Alphaproteobacteria</taxon>
        <taxon>Hyphomicrobiales</taxon>
        <taxon>Rhizobiaceae</taxon>
        <taxon>Flavimaribacter</taxon>
    </lineage>
</organism>
<dbReference type="Pfam" id="PF07883">
    <property type="entry name" value="Cupin_2"/>
    <property type="match status" value="1"/>
</dbReference>
<evidence type="ECO:0000259" key="1">
    <source>
        <dbReference type="Pfam" id="PF07883"/>
    </source>
</evidence>
<protein>
    <submittedName>
        <fullName evidence="2">Cupin domain-containing protein</fullName>
    </submittedName>
</protein>
<accession>A0AAE3D322</accession>
<sequence length="114" mass="12759">MTISEGNIGAKLPAGPIAEEIFERLSGSRDVLIERIVSTGQATPEGEWYDQERDEWVMVVSGAARLFVEGEEDERDLSAGDWLLLPAHCRHRVTWTQDSPPTVWLAVHYPPNSD</sequence>
<dbReference type="RefSeq" id="WP_220231155.1">
    <property type="nucleotide sequence ID" value="NZ_JAICBX010000006.1"/>
</dbReference>
<proteinExistence type="predicted"/>
<dbReference type="AlphaFoldDB" id="A0AAE3D322"/>
<keyword evidence="3" id="KW-1185">Reference proteome</keyword>
<gene>
    <name evidence="2" type="ORF">K1W69_24800</name>
</gene>
<name>A0AAE3D322_9HYPH</name>
<dbReference type="InterPro" id="IPR014710">
    <property type="entry name" value="RmlC-like_jellyroll"/>
</dbReference>
<dbReference type="Proteomes" id="UP001196509">
    <property type="component" value="Unassembled WGS sequence"/>
</dbReference>
<dbReference type="EMBL" id="JAICBX010000006">
    <property type="protein sequence ID" value="MBW8640434.1"/>
    <property type="molecule type" value="Genomic_DNA"/>
</dbReference>
<dbReference type="Gene3D" id="2.60.120.10">
    <property type="entry name" value="Jelly Rolls"/>
    <property type="match status" value="1"/>
</dbReference>
<dbReference type="InterPro" id="IPR011051">
    <property type="entry name" value="RmlC_Cupin_sf"/>
</dbReference>
<comment type="caution">
    <text evidence="2">The sequence shown here is derived from an EMBL/GenBank/DDBJ whole genome shotgun (WGS) entry which is preliminary data.</text>
</comment>
<feature type="domain" description="Cupin type-2" evidence="1">
    <location>
        <begin position="47"/>
        <end position="107"/>
    </location>
</feature>
<evidence type="ECO:0000313" key="2">
    <source>
        <dbReference type="EMBL" id="MBW8640434.1"/>
    </source>
</evidence>
<evidence type="ECO:0000313" key="3">
    <source>
        <dbReference type="Proteomes" id="UP001196509"/>
    </source>
</evidence>
<dbReference type="CDD" id="cd06981">
    <property type="entry name" value="cupin_reut_a1446"/>
    <property type="match status" value="1"/>
</dbReference>